<accession>A0A1Y1S0T5</accession>
<comment type="caution">
    <text evidence="2">The sequence shown here is derived from an EMBL/GenBank/DDBJ whole genome shotgun (WGS) entry which is preliminary data.</text>
</comment>
<dbReference type="OrthoDB" id="280278at2"/>
<proteinExistence type="predicted"/>
<dbReference type="AlphaFoldDB" id="A0A1Y1S0T5"/>
<gene>
    <name evidence="2" type="ORF">B4O97_04785</name>
</gene>
<evidence type="ECO:0000259" key="1">
    <source>
        <dbReference type="Pfam" id="PF02579"/>
    </source>
</evidence>
<dbReference type="Proteomes" id="UP000192343">
    <property type="component" value="Unassembled WGS sequence"/>
</dbReference>
<dbReference type="STRING" id="1963862.B4O97_04785"/>
<name>A0A1Y1S0T5_9SPIO</name>
<dbReference type="Gene3D" id="3.30.420.130">
    <property type="entry name" value="Dinitrogenase iron-molybdenum cofactor biosynthesis domain"/>
    <property type="match status" value="1"/>
</dbReference>
<evidence type="ECO:0000313" key="2">
    <source>
        <dbReference type="EMBL" id="ORC36944.1"/>
    </source>
</evidence>
<dbReference type="Pfam" id="PF02579">
    <property type="entry name" value="Nitro_FeMo-Co"/>
    <property type="match status" value="1"/>
</dbReference>
<reference evidence="2 3" key="1">
    <citation type="submission" date="2017-03" db="EMBL/GenBank/DDBJ databases">
        <title>Draft Genome sequence of Marispirochaeta sp. strain JC444.</title>
        <authorList>
            <person name="Shivani Y."/>
            <person name="Subhash Y."/>
            <person name="Sasikala C."/>
            <person name="Ramana C."/>
        </authorList>
    </citation>
    <scope>NUCLEOTIDE SEQUENCE [LARGE SCALE GENOMIC DNA]</scope>
    <source>
        <strain evidence="2 3">JC444</strain>
    </source>
</reference>
<dbReference type="InterPro" id="IPR003731">
    <property type="entry name" value="Di-Nase_FeMo-co_biosynth"/>
</dbReference>
<dbReference type="SUPFAM" id="SSF53146">
    <property type="entry name" value="Nitrogenase accessory factor-like"/>
    <property type="match status" value="1"/>
</dbReference>
<sequence>MKYAIAADGSQMAGHFGHAPSFIVVDIRNGKTVSRQEFPSPPHAPGRIPAFVKELGAGCVVVGGIGGQAKALFSQQGIEQICGITGSIDDVIAALEAGTLEDGGDLCDHSHGH</sequence>
<dbReference type="RefSeq" id="WP_083048815.1">
    <property type="nucleotide sequence ID" value="NZ_MWQY01000004.1"/>
</dbReference>
<feature type="domain" description="Dinitrogenase iron-molybdenum cofactor biosynthesis" evidence="1">
    <location>
        <begin position="8"/>
        <end position="96"/>
    </location>
</feature>
<evidence type="ECO:0000313" key="3">
    <source>
        <dbReference type="Proteomes" id="UP000192343"/>
    </source>
</evidence>
<dbReference type="PANTHER" id="PTHR42983">
    <property type="entry name" value="DINITROGENASE IRON-MOLYBDENUM COFACTOR PROTEIN-RELATED"/>
    <property type="match status" value="1"/>
</dbReference>
<organism evidence="2 3">
    <name type="scientific">Marispirochaeta aestuarii</name>
    <dbReference type="NCBI Taxonomy" id="1963862"/>
    <lineage>
        <taxon>Bacteria</taxon>
        <taxon>Pseudomonadati</taxon>
        <taxon>Spirochaetota</taxon>
        <taxon>Spirochaetia</taxon>
        <taxon>Spirochaetales</taxon>
        <taxon>Spirochaetaceae</taxon>
        <taxon>Marispirochaeta</taxon>
    </lineage>
</organism>
<keyword evidence="3" id="KW-1185">Reference proteome</keyword>
<dbReference type="InterPro" id="IPR036105">
    <property type="entry name" value="DiNase_FeMo-co_biosyn_sf"/>
</dbReference>
<dbReference type="EMBL" id="MWQY01000004">
    <property type="protein sequence ID" value="ORC36944.1"/>
    <property type="molecule type" value="Genomic_DNA"/>
</dbReference>
<dbReference type="PANTHER" id="PTHR42983:SF1">
    <property type="entry name" value="IRON-MOLYBDENUM PROTEIN"/>
    <property type="match status" value="1"/>
</dbReference>
<protein>
    <recommendedName>
        <fullName evidence="1">Dinitrogenase iron-molybdenum cofactor biosynthesis domain-containing protein</fullName>
    </recommendedName>
</protein>